<reference evidence="2 3" key="1">
    <citation type="submission" date="2016-11" db="EMBL/GenBank/DDBJ databases">
        <authorList>
            <person name="Jaros S."/>
            <person name="Januszkiewicz K."/>
            <person name="Wedrychowicz H."/>
        </authorList>
    </citation>
    <scope>NUCLEOTIDE SEQUENCE [LARGE SCALE GENOMIC DNA]</scope>
    <source>
        <strain evidence="2 3">CGMCC 1.10681</strain>
    </source>
</reference>
<dbReference type="Gene3D" id="1.10.472.50">
    <property type="entry name" value="HD-domain/PDEase-like"/>
    <property type="match status" value="1"/>
</dbReference>
<dbReference type="RefSeq" id="WP_073202217.1">
    <property type="nucleotide sequence ID" value="NZ_FRCZ01000005.1"/>
</dbReference>
<dbReference type="Proteomes" id="UP000184184">
    <property type="component" value="Unassembled WGS sequence"/>
</dbReference>
<dbReference type="SMART" id="SM00471">
    <property type="entry name" value="HDc"/>
    <property type="match status" value="1"/>
</dbReference>
<dbReference type="EMBL" id="FRCZ01000005">
    <property type="protein sequence ID" value="SHN22278.1"/>
    <property type="molecule type" value="Genomic_DNA"/>
</dbReference>
<dbReference type="CDD" id="cd00077">
    <property type="entry name" value="HDc"/>
    <property type="match status" value="1"/>
</dbReference>
<dbReference type="OrthoDB" id="9797344at2"/>
<dbReference type="SUPFAM" id="SSF109604">
    <property type="entry name" value="HD-domain/PDEase-like"/>
    <property type="match status" value="1"/>
</dbReference>
<proteinExistence type="predicted"/>
<keyword evidence="3" id="KW-1185">Reference proteome</keyword>
<dbReference type="Gene3D" id="1.20.58.1910">
    <property type="match status" value="1"/>
</dbReference>
<dbReference type="STRING" id="1027249.SAMN05216179_2535"/>
<evidence type="ECO:0000259" key="1">
    <source>
        <dbReference type="PROSITE" id="PS51831"/>
    </source>
</evidence>
<dbReference type="PANTHER" id="PTHR33594">
    <property type="entry name" value="SUPERFAMILY HYDROLASE, PUTATIVE (AFU_ORTHOLOGUE AFUA_1G03035)-RELATED"/>
    <property type="match status" value="1"/>
</dbReference>
<protein>
    <recommendedName>
        <fullName evidence="1">HD domain-containing protein</fullName>
    </recommendedName>
</protein>
<dbReference type="Pfam" id="PF01966">
    <property type="entry name" value="HD"/>
    <property type="match status" value="1"/>
</dbReference>
<sequence length="213" mass="24774">MEQENIILHTEKMVRAQLLNEKSGHDWYHIERVTKTARKIAKEESANLFIVTIAALLHDLADDKVVENEEQGLATIQKWLESQNIMKEDIQHIITIIKHMSFKGGNGIPLTTIEGKVVQDADRLDAIGAVGIARCFVYSGQKGQLIYDPDIEVREEMSKDQYRHEKSSAIHHFYEKLLKLKDLMNTETGRKLAKERHHFMHQFLEQFFEEIHE</sequence>
<feature type="domain" description="HD" evidence="1">
    <location>
        <begin position="26"/>
        <end position="127"/>
    </location>
</feature>
<dbReference type="PROSITE" id="PS51831">
    <property type="entry name" value="HD"/>
    <property type="match status" value="1"/>
</dbReference>
<accession>A0A1M7PXC4</accession>
<dbReference type="AlphaFoldDB" id="A0A1M7PXC4"/>
<dbReference type="InterPro" id="IPR006674">
    <property type="entry name" value="HD_domain"/>
</dbReference>
<evidence type="ECO:0000313" key="2">
    <source>
        <dbReference type="EMBL" id="SHN22278.1"/>
    </source>
</evidence>
<dbReference type="PANTHER" id="PTHR33594:SF1">
    <property type="entry name" value="HD_PDEASE DOMAIN-CONTAINING PROTEIN"/>
    <property type="match status" value="1"/>
</dbReference>
<evidence type="ECO:0000313" key="3">
    <source>
        <dbReference type="Proteomes" id="UP000184184"/>
    </source>
</evidence>
<name>A0A1M7PXC4_9BACI</name>
<dbReference type="InterPro" id="IPR003607">
    <property type="entry name" value="HD/PDEase_dom"/>
</dbReference>
<gene>
    <name evidence="2" type="ORF">SAMN05216179_2535</name>
</gene>
<organism evidence="2 3">
    <name type="scientific">Gracilibacillus kekensis</name>
    <dbReference type="NCBI Taxonomy" id="1027249"/>
    <lineage>
        <taxon>Bacteria</taxon>
        <taxon>Bacillati</taxon>
        <taxon>Bacillota</taxon>
        <taxon>Bacilli</taxon>
        <taxon>Bacillales</taxon>
        <taxon>Bacillaceae</taxon>
        <taxon>Gracilibacillus</taxon>
    </lineage>
</organism>